<dbReference type="GO" id="GO:0061709">
    <property type="term" value="P:reticulophagy"/>
    <property type="evidence" value="ECO:0007669"/>
    <property type="project" value="TreeGrafter"/>
</dbReference>
<reference evidence="13 14" key="1">
    <citation type="journal article" date="2016" name="Proc. Natl. Acad. Sci. U.S.A.">
        <title>Comparative genomics of biotechnologically important yeasts.</title>
        <authorList>
            <person name="Riley R."/>
            <person name="Haridas S."/>
            <person name="Wolfe K.H."/>
            <person name="Lopes M.R."/>
            <person name="Hittinger C.T."/>
            <person name="Goeker M."/>
            <person name="Salamov A.A."/>
            <person name="Wisecaver J.H."/>
            <person name="Long T.M."/>
            <person name="Calvey C.H."/>
            <person name="Aerts A.L."/>
            <person name="Barry K.W."/>
            <person name="Choi C."/>
            <person name="Clum A."/>
            <person name="Coughlan A.Y."/>
            <person name="Deshpande S."/>
            <person name="Douglass A.P."/>
            <person name="Hanson S.J."/>
            <person name="Klenk H.-P."/>
            <person name="LaButti K.M."/>
            <person name="Lapidus A."/>
            <person name="Lindquist E.A."/>
            <person name="Lipzen A.M."/>
            <person name="Meier-Kolthoff J.P."/>
            <person name="Ohm R.A."/>
            <person name="Otillar R.P."/>
            <person name="Pangilinan J.L."/>
            <person name="Peng Y."/>
            <person name="Rokas A."/>
            <person name="Rosa C.A."/>
            <person name="Scheuner C."/>
            <person name="Sibirny A.A."/>
            <person name="Slot J.C."/>
            <person name="Stielow J.B."/>
            <person name="Sun H."/>
            <person name="Kurtzman C.P."/>
            <person name="Blackwell M."/>
            <person name="Grigoriev I.V."/>
            <person name="Jeffries T.W."/>
        </authorList>
    </citation>
    <scope>NUCLEOTIDE SEQUENCE [LARGE SCALE GENOMIC DNA]</scope>
    <source>
        <strain evidence="13 14">DSM 6958</strain>
    </source>
</reference>
<evidence type="ECO:0000313" key="13">
    <source>
        <dbReference type="EMBL" id="ODQ65941.1"/>
    </source>
</evidence>
<dbReference type="InterPro" id="IPR001683">
    <property type="entry name" value="PX_dom"/>
</dbReference>
<evidence type="ECO:0000256" key="1">
    <source>
        <dbReference type="ARBA" id="ARBA00004184"/>
    </source>
</evidence>
<protein>
    <recommendedName>
        <fullName evidence="8">Sorting nexin-4</fullName>
    </recommendedName>
    <alternativeName>
        <fullName evidence="9">Autophagy-related protein 24</fullName>
    </alternativeName>
</protein>
<feature type="compositionally biased region" description="Polar residues" evidence="11">
    <location>
        <begin position="83"/>
        <end position="109"/>
    </location>
</feature>
<evidence type="ECO:0000256" key="2">
    <source>
        <dbReference type="ARBA" id="ARBA00004496"/>
    </source>
</evidence>
<evidence type="ECO:0000256" key="3">
    <source>
        <dbReference type="ARBA" id="ARBA00010883"/>
    </source>
</evidence>
<keyword evidence="6" id="KW-0446">Lipid-binding</keyword>
<dbReference type="SUPFAM" id="SSF103657">
    <property type="entry name" value="BAR/IMD domain-like"/>
    <property type="match status" value="1"/>
</dbReference>
<comment type="subcellular location">
    <subcellularLocation>
        <location evidence="2">Cytoplasm</location>
    </subcellularLocation>
    <subcellularLocation>
        <location evidence="1">Endomembrane system</location>
        <topology evidence="1">Peripheral membrane protein</topology>
    </subcellularLocation>
</comment>
<dbReference type="AlphaFoldDB" id="A0A1E3PKH8"/>
<evidence type="ECO:0000313" key="14">
    <source>
        <dbReference type="Proteomes" id="UP000095009"/>
    </source>
</evidence>
<dbReference type="PANTHER" id="PTHR45949">
    <property type="entry name" value="SORTING NEXIN-4"/>
    <property type="match status" value="1"/>
</dbReference>
<dbReference type="CDD" id="cd06863">
    <property type="entry name" value="PX_Atg24p"/>
    <property type="match status" value="1"/>
</dbReference>
<dbReference type="EMBL" id="KV454409">
    <property type="protein sequence ID" value="ODQ65941.1"/>
    <property type="molecule type" value="Genomic_DNA"/>
</dbReference>
<evidence type="ECO:0000256" key="7">
    <source>
        <dbReference type="ARBA" id="ARBA00023136"/>
    </source>
</evidence>
<dbReference type="Gene3D" id="1.20.1270.60">
    <property type="entry name" value="Arfaptin homology (AH) domain/BAR domain"/>
    <property type="match status" value="1"/>
</dbReference>
<evidence type="ECO:0000259" key="12">
    <source>
        <dbReference type="PROSITE" id="PS50195"/>
    </source>
</evidence>
<dbReference type="SMART" id="SM00312">
    <property type="entry name" value="PX"/>
    <property type="match status" value="1"/>
</dbReference>
<dbReference type="InterPro" id="IPR027267">
    <property type="entry name" value="AH/BAR_dom_sf"/>
</dbReference>
<keyword evidence="14" id="KW-1185">Reference proteome</keyword>
<dbReference type="STRING" id="857566.A0A1E3PKH8"/>
<evidence type="ECO:0000256" key="5">
    <source>
        <dbReference type="ARBA" id="ARBA00022490"/>
    </source>
</evidence>
<dbReference type="GO" id="GO:0000407">
    <property type="term" value="C:phagophore assembly site"/>
    <property type="evidence" value="ECO:0007669"/>
    <property type="project" value="TreeGrafter"/>
</dbReference>
<evidence type="ECO:0000256" key="6">
    <source>
        <dbReference type="ARBA" id="ARBA00023121"/>
    </source>
</evidence>
<keyword evidence="7" id="KW-0472">Membrane</keyword>
<feature type="region of interest" description="Disordered" evidence="11">
    <location>
        <begin position="11"/>
        <end position="109"/>
    </location>
</feature>
<sequence length="514" mass="57863">MPIDDEYATITWDTNNPSQGDADRNDLASGLSHGDPALEDVYGRESVSYSGNHNHTLEDGGDSNGHNSNSSSNANHNEGVQDSFVNGGQSSDYHNNILNNKSHNSHPTSSGIIDDGIFITTSVTDPQKEQEGSQNAYVSYLIKTRSNHSEFKTGTFYVRRRFSDFRFLYSRLGSEYLACAIPPLPERLRMEYIKGDRFGPDFTMKRANSLDRFLKRIAAHPILKKAKVFAVFLESPEWNSYMKTRSNSFKGVLDGIQDTLMSAFAKVSVQNPEFLDIKTRADKMDENLSRIDKTFSRVATRKSNLSIDFDDFAAQFGLLAHLEPALAPEFAHFGRGLRQLAEGHTKLKDYLETEYLVSVRDAENYVHSLKALLKQRDQKQIDHEALIEYLNKALSDRDALQAGGGGSNFLRSKVEDIRGLDHEQVKRDRLVRTKAKIVDLTREAQDAKATSEAFDEQTIREVAVFERIRADELKGSLGELADHHIGFYKSLIDDWEGLIDKLEEGVVKDDLVPI</sequence>
<dbReference type="GO" id="GO:0015031">
    <property type="term" value="P:protein transport"/>
    <property type="evidence" value="ECO:0007669"/>
    <property type="project" value="TreeGrafter"/>
</dbReference>
<feature type="compositionally biased region" description="Low complexity" evidence="11">
    <location>
        <begin position="64"/>
        <end position="78"/>
    </location>
</feature>
<accession>A0A1E3PKH8</accession>
<dbReference type="PROSITE" id="PS50195">
    <property type="entry name" value="PX"/>
    <property type="match status" value="1"/>
</dbReference>
<keyword evidence="10" id="KW-0175">Coiled coil</keyword>
<feature type="domain" description="PX" evidence="12">
    <location>
        <begin position="118"/>
        <end position="239"/>
    </location>
</feature>
<dbReference type="Gene3D" id="3.30.1520.10">
    <property type="entry name" value="Phox-like domain"/>
    <property type="match status" value="1"/>
</dbReference>
<dbReference type="GO" id="GO:0032456">
    <property type="term" value="P:endocytic recycling"/>
    <property type="evidence" value="ECO:0007669"/>
    <property type="project" value="TreeGrafter"/>
</dbReference>
<name>A0A1E3PKH8_9ASCO</name>
<evidence type="ECO:0000256" key="8">
    <source>
        <dbReference type="ARBA" id="ARBA00040748"/>
    </source>
</evidence>
<dbReference type="Pfam" id="PF00787">
    <property type="entry name" value="PX"/>
    <property type="match status" value="1"/>
</dbReference>
<gene>
    <name evidence="13" type="ORF">NADFUDRAFT_24834</name>
</gene>
<feature type="coiled-coil region" evidence="10">
    <location>
        <begin position="430"/>
        <end position="457"/>
    </location>
</feature>
<dbReference type="GO" id="GO:0035091">
    <property type="term" value="F:phosphatidylinositol binding"/>
    <property type="evidence" value="ECO:0007669"/>
    <property type="project" value="InterPro"/>
</dbReference>
<evidence type="ECO:0000256" key="10">
    <source>
        <dbReference type="SAM" id="Coils"/>
    </source>
</evidence>
<proteinExistence type="inferred from homology"/>
<dbReference type="GO" id="GO:0034727">
    <property type="term" value="P:piecemeal microautophagy of the nucleus"/>
    <property type="evidence" value="ECO:0007669"/>
    <property type="project" value="TreeGrafter"/>
</dbReference>
<organism evidence="13 14">
    <name type="scientific">Nadsonia fulvescens var. elongata DSM 6958</name>
    <dbReference type="NCBI Taxonomy" id="857566"/>
    <lineage>
        <taxon>Eukaryota</taxon>
        <taxon>Fungi</taxon>
        <taxon>Dikarya</taxon>
        <taxon>Ascomycota</taxon>
        <taxon>Saccharomycotina</taxon>
        <taxon>Dipodascomycetes</taxon>
        <taxon>Dipodascales</taxon>
        <taxon>Dipodascales incertae sedis</taxon>
        <taxon>Nadsonia</taxon>
    </lineage>
</organism>
<dbReference type="InterPro" id="IPR015404">
    <property type="entry name" value="Vps5_C"/>
</dbReference>
<dbReference type="Pfam" id="PF09325">
    <property type="entry name" value="Vps5"/>
    <property type="match status" value="1"/>
</dbReference>
<dbReference type="PANTHER" id="PTHR45949:SF2">
    <property type="entry name" value="SORTING NEXIN-4"/>
    <property type="match status" value="1"/>
</dbReference>
<dbReference type="InterPro" id="IPR036871">
    <property type="entry name" value="PX_dom_sf"/>
</dbReference>
<dbReference type="Proteomes" id="UP000095009">
    <property type="component" value="Unassembled WGS sequence"/>
</dbReference>
<evidence type="ECO:0000256" key="9">
    <source>
        <dbReference type="ARBA" id="ARBA00041273"/>
    </source>
</evidence>
<dbReference type="SUPFAM" id="SSF64268">
    <property type="entry name" value="PX domain"/>
    <property type="match status" value="1"/>
</dbReference>
<evidence type="ECO:0000256" key="4">
    <source>
        <dbReference type="ARBA" id="ARBA00022448"/>
    </source>
</evidence>
<dbReference type="GO" id="GO:0000422">
    <property type="term" value="P:autophagy of mitochondrion"/>
    <property type="evidence" value="ECO:0007669"/>
    <property type="project" value="TreeGrafter"/>
</dbReference>
<dbReference type="GO" id="GO:0005769">
    <property type="term" value="C:early endosome"/>
    <property type="evidence" value="ECO:0007669"/>
    <property type="project" value="TreeGrafter"/>
</dbReference>
<keyword evidence="4" id="KW-0813">Transport</keyword>
<evidence type="ECO:0000256" key="11">
    <source>
        <dbReference type="SAM" id="MobiDB-lite"/>
    </source>
</evidence>
<comment type="similarity">
    <text evidence="3">Belongs to the sorting nexin family.</text>
</comment>
<keyword evidence="5" id="KW-0963">Cytoplasm</keyword>
<dbReference type="OrthoDB" id="205639at2759"/>